<gene>
    <name evidence="6" type="ORF">PHYPA_021520</name>
</gene>
<evidence type="ECO:0000313" key="7">
    <source>
        <dbReference type="EnsemblPlants" id="Pp3c17_1032V3.1"/>
    </source>
</evidence>
<dbReference type="InterPro" id="IPR019775">
    <property type="entry name" value="WD40_repeat_CS"/>
</dbReference>
<reference evidence="6 8" key="1">
    <citation type="journal article" date="2008" name="Science">
        <title>The Physcomitrella genome reveals evolutionary insights into the conquest of land by plants.</title>
        <authorList>
            <person name="Rensing S."/>
            <person name="Lang D."/>
            <person name="Zimmer A."/>
            <person name="Terry A."/>
            <person name="Salamov A."/>
            <person name="Shapiro H."/>
            <person name="Nishiyama T."/>
            <person name="Perroud P.-F."/>
            <person name="Lindquist E."/>
            <person name="Kamisugi Y."/>
            <person name="Tanahashi T."/>
            <person name="Sakakibara K."/>
            <person name="Fujita T."/>
            <person name="Oishi K."/>
            <person name="Shin-I T."/>
            <person name="Kuroki Y."/>
            <person name="Toyoda A."/>
            <person name="Suzuki Y."/>
            <person name="Hashimoto A."/>
            <person name="Yamaguchi K."/>
            <person name="Sugano A."/>
            <person name="Kohara Y."/>
            <person name="Fujiyama A."/>
            <person name="Anterola A."/>
            <person name="Aoki S."/>
            <person name="Ashton N."/>
            <person name="Barbazuk W.B."/>
            <person name="Barker E."/>
            <person name="Bennetzen J."/>
            <person name="Bezanilla M."/>
            <person name="Blankenship R."/>
            <person name="Cho S.H."/>
            <person name="Dutcher S."/>
            <person name="Estelle M."/>
            <person name="Fawcett J.A."/>
            <person name="Gundlach H."/>
            <person name="Hanada K."/>
            <person name="Heyl A."/>
            <person name="Hicks K.A."/>
            <person name="Hugh J."/>
            <person name="Lohr M."/>
            <person name="Mayer K."/>
            <person name="Melkozernov A."/>
            <person name="Murata T."/>
            <person name="Nelson D."/>
            <person name="Pils B."/>
            <person name="Prigge M."/>
            <person name="Reiss B."/>
            <person name="Renner T."/>
            <person name="Rombauts S."/>
            <person name="Rushton P."/>
            <person name="Sanderfoot A."/>
            <person name="Schween G."/>
            <person name="Shiu S.-H."/>
            <person name="Stueber K."/>
            <person name="Theodoulou F.L."/>
            <person name="Tu H."/>
            <person name="Van de Peer Y."/>
            <person name="Verrier P.J."/>
            <person name="Waters E."/>
            <person name="Wood A."/>
            <person name="Yang L."/>
            <person name="Cove D."/>
            <person name="Cuming A."/>
            <person name="Hasebe M."/>
            <person name="Lucas S."/>
            <person name="Mishler D.B."/>
            <person name="Reski R."/>
            <person name="Grigoriev I."/>
            <person name="Quatrano R.S."/>
            <person name="Boore J.L."/>
        </authorList>
    </citation>
    <scope>NUCLEOTIDE SEQUENCE [LARGE SCALE GENOMIC DNA]</scope>
    <source>
        <strain evidence="7 8">cv. Gransden 2004</strain>
    </source>
</reference>
<dbReference type="PROSITE" id="PS50082">
    <property type="entry name" value="WD_REPEATS_2"/>
    <property type="match status" value="2"/>
</dbReference>
<evidence type="ECO:0000313" key="6">
    <source>
        <dbReference type="EMBL" id="PNR35670.1"/>
    </source>
</evidence>
<keyword evidence="3" id="KW-0677">Repeat</keyword>
<dbReference type="Pfam" id="PF00400">
    <property type="entry name" value="WD40"/>
    <property type="match status" value="3"/>
</dbReference>
<keyword evidence="2 5" id="KW-0853">WD repeat</keyword>
<dbReference type="InParanoid" id="A0A2K1J2B4"/>
<organism evidence="6">
    <name type="scientific">Physcomitrium patens</name>
    <name type="common">Spreading-leaved earth moss</name>
    <name type="synonym">Physcomitrella patens</name>
    <dbReference type="NCBI Taxonomy" id="3218"/>
    <lineage>
        <taxon>Eukaryota</taxon>
        <taxon>Viridiplantae</taxon>
        <taxon>Streptophyta</taxon>
        <taxon>Embryophyta</taxon>
        <taxon>Bryophyta</taxon>
        <taxon>Bryophytina</taxon>
        <taxon>Bryopsida</taxon>
        <taxon>Funariidae</taxon>
        <taxon>Funariales</taxon>
        <taxon>Funariaceae</taxon>
        <taxon>Physcomitrium</taxon>
    </lineage>
</organism>
<evidence type="ECO:0000256" key="5">
    <source>
        <dbReference type="PROSITE-ProRule" id="PRU00221"/>
    </source>
</evidence>
<dbReference type="AlphaFoldDB" id="A0A2K1J2B4"/>
<dbReference type="Gene3D" id="2.130.10.10">
    <property type="entry name" value="YVTN repeat-like/Quinoprotein amine dehydrogenase"/>
    <property type="match status" value="2"/>
</dbReference>
<dbReference type="Proteomes" id="UP000006727">
    <property type="component" value="Chromosome 17"/>
</dbReference>
<dbReference type="InterPro" id="IPR001680">
    <property type="entry name" value="WD40_rpt"/>
</dbReference>
<dbReference type="PROSITE" id="PS00678">
    <property type="entry name" value="WD_REPEATS_1"/>
    <property type="match status" value="1"/>
</dbReference>
<dbReference type="EnsemblPlants" id="Pp3c17_1032V3.1">
    <property type="protein sequence ID" value="Pp3c17_1032V3.1"/>
    <property type="gene ID" value="Pp3c17_1032"/>
</dbReference>
<dbReference type="InterPro" id="IPR036322">
    <property type="entry name" value="WD40_repeat_dom_sf"/>
</dbReference>
<keyword evidence="4" id="KW-0539">Nucleus</keyword>
<sequence length="282" mass="31985">MAMKIILRIKNSHYLKIECCCYNHERNEIYTGSQDCLIKAWDMESGRQLRLQQSHSNWVMGLIYVPNPVKMLFSCSLDATILTWNDTGRLLQVIEYGGPVYCLAWDSKQRQLFAGGRGVVQIFKVKFLEFVYCVLAHEDIVQAICCSRKGKVFTTGVDRTICMFESDRPEETVRKVNCAHEGGVTAAAFDMDANLLVTGGYDGSLNIWSPEGHRLDSFPNLTNLITSIAYLPSTHTYWVCGKHRSLNLPTYLPTYKNVCCVLCLNMKPQHQTPNPKTLKPKS</sequence>
<dbReference type="SMART" id="SM00320">
    <property type="entry name" value="WD40"/>
    <property type="match status" value="5"/>
</dbReference>
<dbReference type="Gramene" id="Pp3c17_1032V3.1">
    <property type="protein sequence ID" value="Pp3c17_1032V3.1"/>
    <property type="gene ID" value="Pp3c17_1032"/>
</dbReference>
<dbReference type="InterPro" id="IPR015943">
    <property type="entry name" value="WD40/YVTN_repeat-like_dom_sf"/>
</dbReference>
<comment type="subcellular location">
    <subcellularLocation>
        <location evidence="1">Nucleus</location>
    </subcellularLocation>
</comment>
<protein>
    <submittedName>
        <fullName evidence="6 7">Uncharacterized protein</fullName>
    </submittedName>
</protein>
<dbReference type="STRING" id="3218.A0A2K1J2B4"/>
<keyword evidence="8" id="KW-1185">Reference proteome</keyword>
<dbReference type="GO" id="GO:0005634">
    <property type="term" value="C:nucleus"/>
    <property type="evidence" value="ECO:0007669"/>
    <property type="project" value="UniProtKB-SubCell"/>
</dbReference>
<proteinExistence type="predicted"/>
<dbReference type="SUPFAM" id="SSF50978">
    <property type="entry name" value="WD40 repeat-like"/>
    <property type="match status" value="1"/>
</dbReference>
<evidence type="ECO:0000256" key="2">
    <source>
        <dbReference type="ARBA" id="ARBA00022574"/>
    </source>
</evidence>
<reference evidence="6 8" key="2">
    <citation type="journal article" date="2018" name="Plant J.">
        <title>The Physcomitrella patens chromosome-scale assembly reveals moss genome structure and evolution.</title>
        <authorList>
            <person name="Lang D."/>
            <person name="Ullrich K.K."/>
            <person name="Murat F."/>
            <person name="Fuchs J."/>
            <person name="Jenkins J."/>
            <person name="Haas F.B."/>
            <person name="Piednoel M."/>
            <person name="Gundlach H."/>
            <person name="Van Bel M."/>
            <person name="Meyberg R."/>
            <person name="Vives C."/>
            <person name="Morata J."/>
            <person name="Symeonidi A."/>
            <person name="Hiss M."/>
            <person name="Muchero W."/>
            <person name="Kamisugi Y."/>
            <person name="Saleh O."/>
            <person name="Blanc G."/>
            <person name="Decker E.L."/>
            <person name="van Gessel N."/>
            <person name="Grimwood J."/>
            <person name="Hayes R.D."/>
            <person name="Graham S.W."/>
            <person name="Gunter L.E."/>
            <person name="McDaniel S.F."/>
            <person name="Hoernstein S.N.W."/>
            <person name="Larsson A."/>
            <person name="Li F.W."/>
            <person name="Perroud P.F."/>
            <person name="Phillips J."/>
            <person name="Ranjan P."/>
            <person name="Rokshar D.S."/>
            <person name="Rothfels C.J."/>
            <person name="Schneider L."/>
            <person name="Shu S."/>
            <person name="Stevenson D.W."/>
            <person name="Thummler F."/>
            <person name="Tillich M."/>
            <person name="Villarreal Aguilar J.C."/>
            <person name="Widiez T."/>
            <person name="Wong G.K."/>
            <person name="Wymore A."/>
            <person name="Zhang Y."/>
            <person name="Zimmer A.D."/>
            <person name="Quatrano R.S."/>
            <person name="Mayer K.F.X."/>
            <person name="Goodstein D."/>
            <person name="Casacuberta J.M."/>
            <person name="Vandepoele K."/>
            <person name="Reski R."/>
            <person name="Cuming A.C."/>
            <person name="Tuskan G.A."/>
            <person name="Maumus F."/>
            <person name="Salse J."/>
            <person name="Schmutz J."/>
            <person name="Rensing S.A."/>
        </authorList>
    </citation>
    <scope>NUCLEOTIDE SEQUENCE [LARGE SCALE GENOMIC DNA]</scope>
    <source>
        <strain evidence="7 8">cv. Gransden 2004</strain>
    </source>
</reference>
<feature type="repeat" description="WD" evidence="5">
    <location>
        <begin position="177"/>
        <end position="209"/>
    </location>
</feature>
<dbReference type="PANTHER" id="PTHR19848:SF0">
    <property type="entry name" value="NOTCHLESS PROTEIN HOMOLOG 1"/>
    <property type="match status" value="1"/>
</dbReference>
<evidence type="ECO:0000256" key="1">
    <source>
        <dbReference type="ARBA" id="ARBA00004123"/>
    </source>
</evidence>
<reference evidence="7" key="3">
    <citation type="submission" date="2020-12" db="UniProtKB">
        <authorList>
            <consortium name="EnsemblPlants"/>
        </authorList>
    </citation>
    <scope>IDENTIFICATION</scope>
</reference>
<evidence type="ECO:0000256" key="3">
    <source>
        <dbReference type="ARBA" id="ARBA00022737"/>
    </source>
</evidence>
<dbReference type="EMBL" id="ABEU02000017">
    <property type="protein sequence ID" value="PNR35670.1"/>
    <property type="molecule type" value="Genomic_DNA"/>
</dbReference>
<accession>A0A2K1J2B4</accession>
<evidence type="ECO:0000313" key="8">
    <source>
        <dbReference type="Proteomes" id="UP000006727"/>
    </source>
</evidence>
<evidence type="ECO:0000256" key="4">
    <source>
        <dbReference type="ARBA" id="ARBA00023242"/>
    </source>
</evidence>
<feature type="repeat" description="WD" evidence="5">
    <location>
        <begin position="10"/>
        <end position="51"/>
    </location>
</feature>
<dbReference type="PANTHER" id="PTHR19848">
    <property type="entry name" value="WD40 REPEAT PROTEIN"/>
    <property type="match status" value="1"/>
</dbReference>
<dbReference type="PROSITE" id="PS50294">
    <property type="entry name" value="WD_REPEATS_REGION"/>
    <property type="match status" value="1"/>
</dbReference>
<name>A0A2K1J2B4_PHYPA</name>